<gene>
    <name evidence="8" type="ORF">FKG94_02560</name>
</gene>
<evidence type="ECO:0000256" key="6">
    <source>
        <dbReference type="SAM" id="Phobius"/>
    </source>
</evidence>
<keyword evidence="4 6" id="KW-1133">Transmembrane helix</keyword>
<keyword evidence="2" id="KW-1003">Cell membrane</keyword>
<feature type="domain" description="RDD" evidence="7">
    <location>
        <begin position="13"/>
        <end position="147"/>
    </location>
</feature>
<keyword evidence="5 6" id="KW-0472">Membrane</keyword>
<feature type="transmembrane region" description="Helical" evidence="6">
    <location>
        <begin position="51"/>
        <end position="75"/>
    </location>
</feature>
<dbReference type="RefSeq" id="WP_142902594.1">
    <property type="nucleotide sequence ID" value="NZ_ML660087.1"/>
</dbReference>
<evidence type="ECO:0000256" key="4">
    <source>
        <dbReference type="ARBA" id="ARBA00022989"/>
    </source>
</evidence>
<keyword evidence="9" id="KW-1185">Reference proteome</keyword>
<evidence type="ECO:0000256" key="1">
    <source>
        <dbReference type="ARBA" id="ARBA00004651"/>
    </source>
</evidence>
<evidence type="ECO:0000313" key="8">
    <source>
        <dbReference type="EMBL" id="TQV85743.1"/>
    </source>
</evidence>
<dbReference type="OrthoDB" id="8612316at2"/>
<reference evidence="8 9" key="1">
    <citation type="submission" date="2019-06" db="EMBL/GenBank/DDBJ databases">
        <title>Whole genome sequence for Cellvibrionaceae sp. R142.</title>
        <authorList>
            <person name="Wang G."/>
        </authorList>
    </citation>
    <scope>NUCLEOTIDE SEQUENCE [LARGE SCALE GENOMIC DNA]</scope>
    <source>
        <strain evidence="8 9">R142</strain>
    </source>
</reference>
<evidence type="ECO:0000256" key="2">
    <source>
        <dbReference type="ARBA" id="ARBA00022475"/>
    </source>
</evidence>
<accession>A0A545U8L2</accession>
<dbReference type="Proteomes" id="UP000319732">
    <property type="component" value="Unassembled WGS sequence"/>
</dbReference>
<evidence type="ECO:0000313" key="9">
    <source>
        <dbReference type="Proteomes" id="UP000319732"/>
    </source>
</evidence>
<evidence type="ECO:0000259" key="7">
    <source>
        <dbReference type="Pfam" id="PF06271"/>
    </source>
</evidence>
<dbReference type="InterPro" id="IPR010432">
    <property type="entry name" value="RDD"/>
</dbReference>
<dbReference type="InterPro" id="IPR051791">
    <property type="entry name" value="Pra-immunoreactive"/>
</dbReference>
<dbReference type="Pfam" id="PF06271">
    <property type="entry name" value="RDD"/>
    <property type="match status" value="1"/>
</dbReference>
<evidence type="ECO:0000256" key="5">
    <source>
        <dbReference type="ARBA" id="ARBA00023136"/>
    </source>
</evidence>
<dbReference type="GO" id="GO:0005886">
    <property type="term" value="C:plasma membrane"/>
    <property type="evidence" value="ECO:0007669"/>
    <property type="project" value="UniProtKB-SubCell"/>
</dbReference>
<organism evidence="8 9">
    <name type="scientific">Exilibacterium tricleocarpae</name>
    <dbReference type="NCBI Taxonomy" id="2591008"/>
    <lineage>
        <taxon>Bacteria</taxon>
        <taxon>Pseudomonadati</taxon>
        <taxon>Pseudomonadota</taxon>
        <taxon>Gammaproteobacteria</taxon>
        <taxon>Cellvibrionales</taxon>
        <taxon>Cellvibrionaceae</taxon>
        <taxon>Exilibacterium</taxon>
    </lineage>
</organism>
<name>A0A545U8L2_9GAMM</name>
<comment type="caution">
    <text evidence="8">The sequence shown here is derived from an EMBL/GenBank/DDBJ whole genome shotgun (WGS) entry which is preliminary data.</text>
</comment>
<comment type="subcellular location">
    <subcellularLocation>
        <location evidence="1">Cell membrane</location>
        <topology evidence="1">Multi-pass membrane protein</topology>
    </subcellularLocation>
</comment>
<dbReference type="EMBL" id="VHSG01000003">
    <property type="protein sequence ID" value="TQV85743.1"/>
    <property type="molecule type" value="Genomic_DNA"/>
</dbReference>
<evidence type="ECO:0000256" key="3">
    <source>
        <dbReference type="ARBA" id="ARBA00022692"/>
    </source>
</evidence>
<feature type="transmembrane region" description="Helical" evidence="6">
    <location>
        <begin position="109"/>
        <end position="132"/>
    </location>
</feature>
<dbReference type="PANTHER" id="PTHR36115:SF9">
    <property type="entry name" value="LMO1584 PROTEIN"/>
    <property type="match status" value="1"/>
</dbReference>
<dbReference type="AlphaFoldDB" id="A0A545U8L2"/>
<sequence>MEPTLEKNEQTLASRWSRLLAFLIDSIVLIVSFSPVIWLSGVFDDEDSAQISTAAILTLIVLGYALFFAINWLPLKEQAQTWGKRFLNIKIVGDDGCKLPIKDLIFKRYAFGFGVGFIPVVGDFFVLVNHLFIFTASKKCLHDHVAKSSVVNA</sequence>
<keyword evidence="3 6" id="KW-0812">Transmembrane</keyword>
<proteinExistence type="predicted"/>
<dbReference type="PANTHER" id="PTHR36115">
    <property type="entry name" value="PROLINE-RICH ANTIGEN HOMOLOG-RELATED"/>
    <property type="match status" value="1"/>
</dbReference>
<feature type="transmembrane region" description="Helical" evidence="6">
    <location>
        <begin position="20"/>
        <end position="39"/>
    </location>
</feature>
<protein>
    <submittedName>
        <fullName evidence="8">RDD family protein</fullName>
    </submittedName>
</protein>